<organism evidence="3 5">
    <name type="scientific">Legionella quateirensis</name>
    <dbReference type="NCBI Taxonomy" id="45072"/>
    <lineage>
        <taxon>Bacteria</taxon>
        <taxon>Pseudomonadati</taxon>
        <taxon>Pseudomonadota</taxon>
        <taxon>Gammaproteobacteria</taxon>
        <taxon>Legionellales</taxon>
        <taxon>Legionellaceae</taxon>
        <taxon>Legionella</taxon>
    </lineage>
</organism>
<dbReference type="AlphaFoldDB" id="A0A378KVB5"/>
<accession>A0A378KVB5</accession>
<reference evidence="2 4" key="1">
    <citation type="submission" date="2015-11" db="EMBL/GenBank/DDBJ databases">
        <title>Genomic analysis of 38 Legionella species identifies large and diverse effector repertoires.</title>
        <authorList>
            <person name="Burstein D."/>
            <person name="Amaro F."/>
            <person name="Zusman T."/>
            <person name="Lifshitz Z."/>
            <person name="Cohen O."/>
            <person name="Gilbert J.A."/>
            <person name="Pupko T."/>
            <person name="Shuman H.A."/>
            <person name="Segal G."/>
        </authorList>
    </citation>
    <scope>NUCLEOTIDE SEQUENCE [LARGE SCALE GENOMIC DNA]</scope>
    <source>
        <strain evidence="2 4">ATCC 49507</strain>
    </source>
</reference>
<proteinExistence type="predicted"/>
<dbReference type="OrthoDB" id="5646153at2"/>
<dbReference type="CDD" id="cd21108">
    <property type="entry name" value="Lpg0189-like"/>
    <property type="match status" value="1"/>
</dbReference>
<protein>
    <submittedName>
        <fullName evidence="3">Uncharacterized protein</fullName>
    </submittedName>
</protein>
<dbReference type="RefSeq" id="WP_058474270.1">
    <property type="nucleotide sequence ID" value="NZ_CAAAIL010000001.1"/>
</dbReference>
<keyword evidence="1" id="KW-0732">Signal</keyword>
<keyword evidence="4" id="KW-1185">Reference proteome</keyword>
<sequence>MRRNYFIAPLVLIPLCAFSQSELPTDSMRLTHNPLSKNSIQKIYSNTTENLNQLQSFTRSADYPTQVIRMSGTMENQELTCDQVNEAIEEKIVDYITSDKFSYQTYFSCTYNPDTNYAISFQINSYFDPINDEAVSYLKSYLSANNGSEFLGTQLNIESAKGLVVALNFSAGMKKNPKNPPFIEYRQDRSNFYFKNNYEMNKKLFTDINQNFYSNDPEKILPFLERWLFPYAGTIYKAVLRDSNYAELQPEQIFLMENGEKIFVSGLKYHFAHNCNTYENHRCLVQGV</sequence>
<dbReference type="InterPro" id="IPR056213">
    <property type="entry name" value="NttE-like"/>
</dbReference>
<reference evidence="3 5" key="2">
    <citation type="submission" date="2018-06" db="EMBL/GenBank/DDBJ databases">
        <authorList>
            <consortium name="Pathogen Informatics"/>
            <person name="Doyle S."/>
        </authorList>
    </citation>
    <scope>NUCLEOTIDE SEQUENCE [LARGE SCALE GENOMIC DNA]</scope>
    <source>
        <strain evidence="3 5">NCTC12376</strain>
    </source>
</reference>
<evidence type="ECO:0000313" key="2">
    <source>
        <dbReference type="EMBL" id="KTD47732.1"/>
    </source>
</evidence>
<evidence type="ECO:0000256" key="1">
    <source>
        <dbReference type="SAM" id="SignalP"/>
    </source>
</evidence>
<dbReference type="Proteomes" id="UP000054639">
    <property type="component" value="Unassembled WGS sequence"/>
</dbReference>
<evidence type="ECO:0000313" key="4">
    <source>
        <dbReference type="Proteomes" id="UP000054639"/>
    </source>
</evidence>
<evidence type="ECO:0000313" key="5">
    <source>
        <dbReference type="Proteomes" id="UP000254230"/>
    </source>
</evidence>
<name>A0A378KVB5_9GAMM</name>
<dbReference type="Pfam" id="PF24274">
    <property type="entry name" value="NttE"/>
    <property type="match status" value="1"/>
</dbReference>
<dbReference type="EMBL" id="LNYR01000031">
    <property type="protein sequence ID" value="KTD47732.1"/>
    <property type="molecule type" value="Genomic_DNA"/>
</dbReference>
<dbReference type="NCBIfam" id="NF037977">
    <property type="entry name" value="Lpg0189_fam"/>
    <property type="match status" value="1"/>
</dbReference>
<dbReference type="EMBL" id="UGOW01000001">
    <property type="protein sequence ID" value="STY18505.1"/>
    <property type="molecule type" value="Genomic_DNA"/>
</dbReference>
<feature type="signal peptide" evidence="1">
    <location>
        <begin position="1"/>
        <end position="19"/>
    </location>
</feature>
<evidence type="ECO:0000313" key="3">
    <source>
        <dbReference type="EMBL" id="STY18505.1"/>
    </source>
</evidence>
<dbReference type="Proteomes" id="UP000254230">
    <property type="component" value="Unassembled WGS sequence"/>
</dbReference>
<feature type="chain" id="PRO_5017019809" evidence="1">
    <location>
        <begin position="20"/>
        <end position="288"/>
    </location>
</feature>
<gene>
    <name evidence="2" type="ORF">Lqua_2125</name>
    <name evidence="3" type="ORF">NCTC12376_02325</name>
</gene>